<feature type="region of interest" description="Disordered" evidence="5">
    <location>
        <begin position="925"/>
        <end position="946"/>
    </location>
</feature>
<feature type="transmembrane region" description="Helical" evidence="6">
    <location>
        <begin position="201"/>
        <end position="221"/>
    </location>
</feature>
<dbReference type="InterPro" id="IPR036513">
    <property type="entry name" value="STAS_dom_sf"/>
</dbReference>
<evidence type="ECO:0000256" key="3">
    <source>
        <dbReference type="ARBA" id="ARBA00022989"/>
    </source>
</evidence>
<organism evidence="8 9">
    <name type="scientific">Verticillium longisporum</name>
    <name type="common">Verticillium dahliae var. longisporum</name>
    <dbReference type="NCBI Taxonomy" id="100787"/>
    <lineage>
        <taxon>Eukaryota</taxon>
        <taxon>Fungi</taxon>
        <taxon>Dikarya</taxon>
        <taxon>Ascomycota</taxon>
        <taxon>Pezizomycotina</taxon>
        <taxon>Sordariomycetes</taxon>
        <taxon>Hypocreomycetidae</taxon>
        <taxon>Glomerellales</taxon>
        <taxon>Plectosphaerellaceae</taxon>
        <taxon>Verticillium</taxon>
    </lineage>
</organism>
<comment type="subcellular location">
    <subcellularLocation>
        <location evidence="1">Membrane</location>
        <topology evidence="1">Multi-pass membrane protein</topology>
    </subcellularLocation>
</comment>
<keyword evidence="9" id="KW-1185">Reference proteome</keyword>
<keyword evidence="2 6" id="KW-0812">Transmembrane</keyword>
<feature type="transmembrane region" description="Helical" evidence="6">
    <location>
        <begin position="336"/>
        <end position="354"/>
    </location>
</feature>
<dbReference type="InterPro" id="IPR001902">
    <property type="entry name" value="SLC26A/SulP_fam"/>
</dbReference>
<feature type="transmembrane region" description="Helical" evidence="6">
    <location>
        <begin position="502"/>
        <end position="522"/>
    </location>
</feature>
<evidence type="ECO:0000313" key="9">
    <source>
        <dbReference type="Proteomes" id="UP000044602"/>
    </source>
</evidence>
<feature type="transmembrane region" description="Helical" evidence="6">
    <location>
        <begin position="112"/>
        <end position="128"/>
    </location>
</feature>
<feature type="transmembrane region" description="Helical" evidence="6">
    <location>
        <begin position="149"/>
        <end position="172"/>
    </location>
</feature>
<feature type="transmembrane region" description="Helical" evidence="6">
    <location>
        <begin position="654"/>
        <end position="671"/>
    </location>
</feature>
<evidence type="ECO:0000256" key="2">
    <source>
        <dbReference type="ARBA" id="ARBA00022692"/>
    </source>
</evidence>
<dbReference type="GO" id="GO:0016020">
    <property type="term" value="C:membrane"/>
    <property type="evidence" value="ECO:0007669"/>
    <property type="project" value="UniProtKB-SubCell"/>
</dbReference>
<feature type="transmembrane region" description="Helical" evidence="6">
    <location>
        <begin position="579"/>
        <end position="602"/>
    </location>
</feature>
<dbReference type="GO" id="GO:0008271">
    <property type="term" value="F:secondary active sulfate transmembrane transporter activity"/>
    <property type="evidence" value="ECO:0007669"/>
    <property type="project" value="InterPro"/>
</dbReference>
<evidence type="ECO:0000256" key="4">
    <source>
        <dbReference type="ARBA" id="ARBA00023136"/>
    </source>
</evidence>
<dbReference type="PROSITE" id="PS50801">
    <property type="entry name" value="STAS"/>
    <property type="match status" value="1"/>
</dbReference>
<feature type="transmembrane region" description="Helical" evidence="6">
    <location>
        <begin position="299"/>
        <end position="321"/>
    </location>
</feature>
<feature type="transmembrane region" description="Helical" evidence="6">
    <location>
        <begin position="359"/>
        <end position="381"/>
    </location>
</feature>
<feature type="domain" description="STAS" evidence="7">
    <location>
        <begin position="737"/>
        <end position="867"/>
    </location>
</feature>
<evidence type="ECO:0000256" key="6">
    <source>
        <dbReference type="SAM" id="Phobius"/>
    </source>
</evidence>
<sequence length="1001" mass="109494">MTSTRIKIGHGLAKVLGIKLQENEPQEAMLRGESVISTQSFVEEQPTSAEWLAELVPDAEFCRKYVKSLFPFVNWIGYYNVGWLIGDLVAGITVGASFGRVNNYQVDPSQEFVAIGVTNIFAPFLGGFPSTGSFSRTAIKSKAGVKTPFAGVITGLVVLLAIYALTAVFFYIPSASLSAVIIHAVGDLITPPNTVYGFWRVSPLECIIFFIGVFVTIFSSIENGIYATSLFPFVNWIGYYNVGWLIGDLVAGITVGAVVVPQGMAYALLANLDPEFGLYSSFMGVLIYWFFATSKDITIGLSFPLLFQPVAVLSTVVGNIISRTRDEFPQYAPHEIASALAIISGAIVLFIGLIRMGWIVNVISLTSLSAFMTGSAISIAVGQTPTMMGIKGFSTREATYKVFINTLKGLGRTKMDAAMGLSALTMLYVIRSACSYAAKRWPARQRLFFFLSTLRTAFVILLYTMISWLVNMNRRQHPLFKILGNVPRGFQDVGVPRMDQGLISAFASELPATVIVLVIEHIAISKSFGRVNNYQIDPSQEFVAIGVTNIFAPFLGGFPSTGSFSRTAIKSKAGVKTPFAGVITGLVVLLAIYALTAVFFYIPSASLSAVIIHAVGDLITPPNTVYGFWRVSPLECIIFFIGVFVTVFSSIENGIYATVAISAAMLFWRILRGRGRILGKVKIHSVIGDHVIGEDHRQIVGEYGTFDPQDNAARNVFLPVDHGDGSNPEVELDNPYPGIFIYRFSEGFNYPNAAHSLEYLADYIFARTRRTNLETFDKLADRPWNDPGPSRKATKAAAQRHAVEGRPTLKAVILDFSSVNNVDITSVQQLIDVRNQLDRYASPDVVDWHIACINNRWTKRALAAAGFGYPTESHSGMQHRWRSIFSVAEIGGSDSAAAVAEKQANQREFASQLSRAADEEAALKLADDEDEPRKASGSADRRTNVHVGTKRRGVVVHGLNRPLFHVDLTSAMQSAIANVEAREEHVQAQIQDKVQDSSTTH</sequence>
<reference evidence="8 9" key="1">
    <citation type="submission" date="2015-05" db="EMBL/GenBank/DDBJ databases">
        <authorList>
            <person name="Wang D.B."/>
            <person name="Wang M."/>
        </authorList>
    </citation>
    <scope>NUCLEOTIDE SEQUENCE [LARGE SCALE GENOMIC DNA]</scope>
    <source>
        <strain evidence="8">VL1</strain>
    </source>
</reference>
<dbReference type="InterPro" id="IPR011547">
    <property type="entry name" value="SLC26A/SulP_dom"/>
</dbReference>
<protein>
    <recommendedName>
        <fullName evidence="7">STAS domain-containing protein</fullName>
    </recommendedName>
</protein>
<dbReference type="Pfam" id="PF00916">
    <property type="entry name" value="Sulfate_transp"/>
    <property type="match status" value="2"/>
</dbReference>
<name>A0A0G4N7I9_VERLO</name>
<feature type="compositionally biased region" description="Basic and acidic residues" evidence="5">
    <location>
        <begin position="925"/>
        <end position="943"/>
    </location>
</feature>
<dbReference type="PANTHER" id="PTHR11814">
    <property type="entry name" value="SULFATE TRANSPORTER"/>
    <property type="match status" value="1"/>
</dbReference>
<evidence type="ECO:0000256" key="5">
    <source>
        <dbReference type="SAM" id="MobiDB-lite"/>
    </source>
</evidence>
<feature type="transmembrane region" description="Helical" evidence="6">
    <location>
        <begin position="72"/>
        <end position="92"/>
    </location>
</feature>
<dbReference type="InterPro" id="IPR018045">
    <property type="entry name" value="S04_transporter_CS"/>
</dbReference>
<dbReference type="PROSITE" id="PS01130">
    <property type="entry name" value="SLC26A"/>
    <property type="match status" value="1"/>
</dbReference>
<feature type="transmembrane region" description="Helical" evidence="6">
    <location>
        <begin position="417"/>
        <end position="438"/>
    </location>
</feature>
<keyword evidence="4 6" id="KW-0472">Membrane</keyword>
<dbReference type="AlphaFoldDB" id="A0A0G4N7I9"/>
<feature type="transmembrane region" description="Helical" evidence="6">
    <location>
        <begin position="242"/>
        <end position="264"/>
    </location>
</feature>
<dbReference type="STRING" id="100787.A0A0G4N7I9"/>
<dbReference type="NCBIfam" id="TIGR00815">
    <property type="entry name" value="sulP"/>
    <property type="match status" value="1"/>
</dbReference>
<dbReference type="EMBL" id="CVQH01027527">
    <property type="protein sequence ID" value="CRK42442.1"/>
    <property type="molecule type" value="Genomic_DNA"/>
</dbReference>
<evidence type="ECO:0000256" key="1">
    <source>
        <dbReference type="ARBA" id="ARBA00004141"/>
    </source>
</evidence>
<dbReference type="InterPro" id="IPR002645">
    <property type="entry name" value="STAS_dom"/>
</dbReference>
<dbReference type="Proteomes" id="UP000044602">
    <property type="component" value="Unassembled WGS sequence"/>
</dbReference>
<accession>A0A0G4N7I9</accession>
<feature type="transmembrane region" description="Helical" evidence="6">
    <location>
        <begin position="447"/>
        <end position="470"/>
    </location>
</feature>
<dbReference type="Pfam" id="PF01740">
    <property type="entry name" value="STAS"/>
    <property type="match status" value="1"/>
</dbReference>
<evidence type="ECO:0000313" key="8">
    <source>
        <dbReference type="EMBL" id="CRK42442.1"/>
    </source>
</evidence>
<feature type="transmembrane region" description="Helical" evidence="6">
    <location>
        <begin position="276"/>
        <end position="292"/>
    </location>
</feature>
<dbReference type="CDD" id="cd07042">
    <property type="entry name" value="STAS_SulP_like_sulfate_transporter"/>
    <property type="match status" value="1"/>
</dbReference>
<keyword evidence="3 6" id="KW-1133">Transmembrane helix</keyword>
<dbReference type="FunFam" id="3.30.750.24:FF:000024">
    <property type="entry name" value="Sulfate permease 2"/>
    <property type="match status" value="1"/>
</dbReference>
<evidence type="ECO:0000259" key="7">
    <source>
        <dbReference type="PROSITE" id="PS50801"/>
    </source>
</evidence>
<feature type="transmembrane region" description="Helical" evidence="6">
    <location>
        <begin position="628"/>
        <end position="648"/>
    </location>
</feature>
<dbReference type="Gene3D" id="3.30.750.24">
    <property type="entry name" value="STAS domain"/>
    <property type="match status" value="1"/>
</dbReference>
<proteinExistence type="predicted"/>
<gene>
    <name evidence="8" type="ORF">BN1708_008744</name>
</gene>